<sequence length="426" mass="44669">MNNSTRVLIGATMIAALAACGGGSGGSQPTDRAPTDSTTTAPAAATTTLAAYVATRGDRVSVQGFPAPTAEERAWLFDDSRERAVAQVAAALPTSGNAIALPPLQASFIQTVAAAARGETLAELLRAYPATAPGFYSSMLRTQGVQRQLLSAPGARFLPGFLEATDSYGPLPPLAAWVGKETGDLGFSGDVRLVVTDEFRERVTMPKGELFDGIFADEAQVRQLVPMTRFTVGVVQHRGSDFVAQALTLGGRLLVKIEPTAASTLAFSRQRLSPALTEVVQIVTAPTLVALPQGAMVLPRAGLAPDGLEVAPAALSRAFDELRADLRGLDGGGTYLRAYSGPSALRIDDSVMEVGGYHDLAFVHSQRNPYSPGTYAGGTTLWSWGVECPAGAADLRSFFLVLLDADKRVLALAAVGALEAEYCWDQ</sequence>
<protein>
    <submittedName>
        <fullName evidence="2">Uncharacterized protein</fullName>
    </submittedName>
</protein>
<evidence type="ECO:0000313" key="3">
    <source>
        <dbReference type="Proteomes" id="UP000737171"/>
    </source>
</evidence>
<evidence type="ECO:0000256" key="1">
    <source>
        <dbReference type="SAM" id="SignalP"/>
    </source>
</evidence>
<gene>
    <name evidence="2" type="ORF">HLB44_21750</name>
</gene>
<dbReference type="RefSeq" id="WP_173126864.1">
    <property type="nucleotide sequence ID" value="NZ_JABRWJ010000006.1"/>
</dbReference>
<accession>A0ABX2ELU4</accession>
<evidence type="ECO:0000313" key="2">
    <source>
        <dbReference type="EMBL" id="NRF69632.1"/>
    </source>
</evidence>
<organism evidence="2 3">
    <name type="scientific">Pseudaquabacterium terrae</name>
    <dbReference type="NCBI Taxonomy" id="2732868"/>
    <lineage>
        <taxon>Bacteria</taxon>
        <taxon>Pseudomonadati</taxon>
        <taxon>Pseudomonadota</taxon>
        <taxon>Betaproteobacteria</taxon>
        <taxon>Burkholderiales</taxon>
        <taxon>Sphaerotilaceae</taxon>
        <taxon>Pseudaquabacterium</taxon>
    </lineage>
</organism>
<comment type="caution">
    <text evidence="2">The sequence shown here is derived from an EMBL/GenBank/DDBJ whole genome shotgun (WGS) entry which is preliminary data.</text>
</comment>
<dbReference type="PROSITE" id="PS51257">
    <property type="entry name" value="PROKAR_LIPOPROTEIN"/>
    <property type="match status" value="1"/>
</dbReference>
<feature type="chain" id="PRO_5045696974" evidence="1">
    <location>
        <begin position="19"/>
        <end position="426"/>
    </location>
</feature>
<proteinExistence type="predicted"/>
<feature type="signal peptide" evidence="1">
    <location>
        <begin position="1"/>
        <end position="18"/>
    </location>
</feature>
<keyword evidence="1" id="KW-0732">Signal</keyword>
<name>A0ABX2ELU4_9BURK</name>
<keyword evidence="3" id="KW-1185">Reference proteome</keyword>
<dbReference type="Proteomes" id="UP000737171">
    <property type="component" value="Unassembled WGS sequence"/>
</dbReference>
<reference evidence="2 3" key="1">
    <citation type="submission" date="2020-05" db="EMBL/GenBank/DDBJ databases">
        <title>Aquincola sp. isolate from soil.</title>
        <authorList>
            <person name="Han J."/>
            <person name="Kim D.-U."/>
        </authorList>
    </citation>
    <scope>NUCLEOTIDE SEQUENCE [LARGE SCALE GENOMIC DNA]</scope>
    <source>
        <strain evidence="2 3">S2</strain>
    </source>
</reference>
<dbReference type="EMBL" id="JABRWJ010000006">
    <property type="protein sequence ID" value="NRF69632.1"/>
    <property type="molecule type" value="Genomic_DNA"/>
</dbReference>